<evidence type="ECO:0000313" key="1">
    <source>
        <dbReference type="EMBL" id="NOU50285.1"/>
    </source>
</evidence>
<comment type="caution">
    <text evidence="1">The sequence shown here is derived from an EMBL/GenBank/DDBJ whole genome shotgun (WGS) entry which is preliminary data.</text>
</comment>
<proteinExistence type="predicted"/>
<organism evidence="1 2">
    <name type="scientific">Pseudoalteromonas caenipelagi</name>
    <dbReference type="NCBI Taxonomy" id="2726988"/>
    <lineage>
        <taxon>Bacteria</taxon>
        <taxon>Pseudomonadati</taxon>
        <taxon>Pseudomonadota</taxon>
        <taxon>Gammaproteobacteria</taxon>
        <taxon>Alteromonadales</taxon>
        <taxon>Pseudoalteromonadaceae</taxon>
        <taxon>Pseudoalteromonas</taxon>
    </lineage>
</organism>
<sequence>MSDTTTTSLDSLVHQNSISAGPLPKALQFTFLKNTGIDALKSLAGSTWSNYNDSDPGVTILEQIVFALTELGYVNTFDIVDVLTQPDGSIDYQQQFYAIDEILTTGPITTDDYRKLVVDCISDINNMYLQPVSLQGQLTGLYQVWIYAPHLLTLQNIAPQTQQTLCTAVYQLLNKHRNLGEYFLMPQILRKNTVTLSGEVLLTQDADPEQVHLNIIQALSDYVSPQVKKAGYQQARAQGESAQQIFEGPRLQNGWMLGDNPLGTKRSVIQKVELITLISQVSGVAAVESFNLNAHADVQSVHIAEDEIAQLETGEDFTLIQHQAPLNMQPWQQTNLLSQIEMHCQNQSIAAQVDLTPKTPTGRYRDIESYYSIQNTFPNVYGVGINSIEMNSVEVNSPESDVSAHSIAQSRQLKGYLMLFDQVLANQFSQLANLSNLFTFGFDIVPTSQQQFYQQSATESTPVPPAIPSQSFIRSYFYQPLYDVPDVQALLKGQQQYQFFYPDDPSDTTQRNALVWQRFKDDPFNQYNHGLSEVIENQLEAQLRRDTMLSHLLARQGEPADLYDDIIDASQWYGSRLQTRIIIKSIWLQNLQQLSYRRAQALQFALAQVLPTPGRYRLSFNDYKQLIASKSNDFGKIISGVYQQGFSNKGQLAKMIASLLVKQLAKHTKAKGNQSKIDTSKVLQQSRTLARTIPLIDGNQLLLDNSQQRLMLDGQYDTQALDAYGKLTKQDFSNFSVFELKLDLLMGFAVHLRTLAAALVTLINDPDFVTWLGQTPVVANADEPSQPVQGSFNIDDIVAEHGTDTLKISISDQQVMILPNPATSWQVTNIQQYIDQMAWLSGYKKGGLLIEHTLLQSAAVQLSSQNADDDDWYYLASSLVLPDYVTLVNQPKFIYFIRAIQQLHWPSHVTLNLLTANVTQLGDLISNYCRWFNQRRLIERQPSEGAQTAQQALSDGLKDKLQLLTQVSNDAI</sequence>
<protein>
    <submittedName>
        <fullName evidence="1">Uncharacterized protein</fullName>
    </submittedName>
</protein>
<reference evidence="1 2" key="1">
    <citation type="submission" date="2020-04" db="EMBL/GenBank/DDBJ databases">
        <title>Pseudoalteromonas caenipelagi sp. nov., isolated from a tidal flat.</title>
        <authorList>
            <person name="Park S."/>
            <person name="Yoon J.-H."/>
        </authorList>
    </citation>
    <scope>NUCLEOTIDE SEQUENCE [LARGE SCALE GENOMIC DNA]</scope>
    <source>
        <strain evidence="1 2">JBTF-M23</strain>
    </source>
</reference>
<evidence type="ECO:0000313" key="2">
    <source>
        <dbReference type="Proteomes" id="UP000586305"/>
    </source>
</evidence>
<dbReference type="AlphaFoldDB" id="A0A849VBB0"/>
<keyword evidence="2" id="KW-1185">Reference proteome</keyword>
<dbReference type="RefSeq" id="WP_171625351.1">
    <property type="nucleotide sequence ID" value="NZ_JABBPG010000002.1"/>
</dbReference>
<gene>
    <name evidence="1" type="ORF">HG263_06985</name>
</gene>
<dbReference type="EMBL" id="JABBPG010000002">
    <property type="protein sequence ID" value="NOU50285.1"/>
    <property type="molecule type" value="Genomic_DNA"/>
</dbReference>
<dbReference type="Proteomes" id="UP000586305">
    <property type="component" value="Unassembled WGS sequence"/>
</dbReference>
<name>A0A849VBB0_9GAMM</name>
<accession>A0A849VBB0</accession>